<keyword evidence="3" id="KW-1185">Reference proteome</keyword>
<accession>A0AAD8Y4W5</accession>
<evidence type="ECO:0000256" key="1">
    <source>
        <dbReference type="SAM" id="SignalP"/>
    </source>
</evidence>
<feature type="signal peptide" evidence="1">
    <location>
        <begin position="1"/>
        <end position="20"/>
    </location>
</feature>
<keyword evidence="1" id="KW-0732">Signal</keyword>
<protein>
    <recommendedName>
        <fullName evidence="4">Subtilisin</fullName>
    </recommendedName>
</protein>
<comment type="caution">
    <text evidence="2">The sequence shown here is derived from an EMBL/GenBank/DDBJ whole genome shotgun (WGS) entry which is preliminary data.</text>
</comment>
<dbReference type="EMBL" id="JATAAI010000020">
    <property type="protein sequence ID" value="KAK1738710.1"/>
    <property type="molecule type" value="Genomic_DNA"/>
</dbReference>
<gene>
    <name evidence="2" type="ORF">QTG54_010740</name>
</gene>
<organism evidence="2 3">
    <name type="scientific">Skeletonema marinoi</name>
    <dbReference type="NCBI Taxonomy" id="267567"/>
    <lineage>
        <taxon>Eukaryota</taxon>
        <taxon>Sar</taxon>
        <taxon>Stramenopiles</taxon>
        <taxon>Ochrophyta</taxon>
        <taxon>Bacillariophyta</taxon>
        <taxon>Coscinodiscophyceae</taxon>
        <taxon>Thalassiosirophycidae</taxon>
        <taxon>Thalassiosirales</taxon>
        <taxon>Skeletonemataceae</taxon>
        <taxon>Skeletonema</taxon>
        <taxon>Skeletonema marinoi-dohrnii complex</taxon>
    </lineage>
</organism>
<dbReference type="AlphaFoldDB" id="A0AAD8Y4W5"/>
<reference evidence="2" key="1">
    <citation type="submission" date="2023-06" db="EMBL/GenBank/DDBJ databases">
        <title>Survivors Of The Sea: Transcriptome response of Skeletonema marinoi to long-term dormancy.</title>
        <authorList>
            <person name="Pinder M.I.M."/>
            <person name="Kourtchenko O."/>
            <person name="Robertson E.K."/>
            <person name="Larsson T."/>
            <person name="Maumus F."/>
            <person name="Osuna-Cruz C.M."/>
            <person name="Vancaester E."/>
            <person name="Stenow R."/>
            <person name="Vandepoele K."/>
            <person name="Ploug H."/>
            <person name="Bruchert V."/>
            <person name="Godhe A."/>
            <person name="Topel M."/>
        </authorList>
    </citation>
    <scope>NUCLEOTIDE SEQUENCE</scope>
    <source>
        <strain evidence="2">R05AC</strain>
    </source>
</reference>
<name>A0AAD8Y4W5_9STRA</name>
<dbReference type="Proteomes" id="UP001224775">
    <property type="component" value="Unassembled WGS sequence"/>
</dbReference>
<evidence type="ECO:0008006" key="4">
    <source>
        <dbReference type="Google" id="ProtNLM"/>
    </source>
</evidence>
<sequence>MKLSTFALILPYLLATPAAAQCGPVIDLGGTCDLAALEGKLSTSTCTIEELFPGQDAASIASTVAELCEYDAPVQFVEIQGTYQRDHNFMDGGGAVADGEYGFEMDTARLKRFIDNSMDDSLISWPEYEQKEDYNPANGYGDNGYMTNFNIDRDAEKGSCQMNTVMCCFIESAKDALVDNTDVCRHDLSSSPHSNHVNSGWSVFTDDDPAHCVGFTWEDGAASDMYKGNALFYASMYQTVSKGYTGNVPGAPMCACVEQMPVVTEAACVTATGTALSYQLIVDAETGSVSATHSVTMTYGDCGGNDLKAQVKAVHADTVIATDIDEYLVGANNCDDTNAEYLNSEQLLVTSASNRFTNIDGAVEQGMTWRQIFGEGIWFLPPHLDPAEADEEMRTLMEACIPALGRHCLLLRKCPSCSSEPHRNIVYQRLTAFPAYQEGISTATTMDVPELFMNKWREPNNVMHVDYELYTSVSDALSKTNEWQKADYNTNSNNYGFPRNSGPTSHIGNNWNSYKWGGATAEHHGFYVEVPGDATSV</sequence>
<feature type="chain" id="PRO_5041920542" description="Subtilisin" evidence="1">
    <location>
        <begin position="21"/>
        <end position="537"/>
    </location>
</feature>
<evidence type="ECO:0000313" key="2">
    <source>
        <dbReference type="EMBL" id="KAK1738710.1"/>
    </source>
</evidence>
<proteinExistence type="predicted"/>
<evidence type="ECO:0000313" key="3">
    <source>
        <dbReference type="Proteomes" id="UP001224775"/>
    </source>
</evidence>